<proteinExistence type="predicted"/>
<sequence>MSFREHKARRMQQEEQDLAQAEELIKSLGLDGNKTSEAARKIQAAFRSHGVKNMQSEEMYLATQHTLSKKRLPSNITPEPALREKQCSLYLSVPPSSPPPSYLRMRTTVKHHVAGTVERKV</sequence>
<evidence type="ECO:0000256" key="1">
    <source>
        <dbReference type="SAM" id="Coils"/>
    </source>
</evidence>
<evidence type="ECO:0000313" key="2">
    <source>
        <dbReference type="EMBL" id="CAD7268817.1"/>
    </source>
</evidence>
<name>A0A7R9G7X2_TIMSH</name>
<feature type="coiled-coil region" evidence="1">
    <location>
        <begin position="4"/>
        <end position="31"/>
    </location>
</feature>
<dbReference type="EMBL" id="OC016729">
    <property type="protein sequence ID" value="CAD7268817.1"/>
    <property type="molecule type" value="Genomic_DNA"/>
</dbReference>
<accession>A0A7R9G7X2</accession>
<organism evidence="2">
    <name type="scientific">Timema shepardi</name>
    <name type="common">Walking stick</name>
    <dbReference type="NCBI Taxonomy" id="629360"/>
    <lineage>
        <taxon>Eukaryota</taxon>
        <taxon>Metazoa</taxon>
        <taxon>Ecdysozoa</taxon>
        <taxon>Arthropoda</taxon>
        <taxon>Hexapoda</taxon>
        <taxon>Insecta</taxon>
        <taxon>Pterygota</taxon>
        <taxon>Neoptera</taxon>
        <taxon>Polyneoptera</taxon>
        <taxon>Phasmatodea</taxon>
        <taxon>Timematodea</taxon>
        <taxon>Timematoidea</taxon>
        <taxon>Timematidae</taxon>
        <taxon>Timema</taxon>
    </lineage>
</organism>
<dbReference type="AlphaFoldDB" id="A0A7R9G7X2"/>
<reference evidence="2" key="1">
    <citation type="submission" date="2020-11" db="EMBL/GenBank/DDBJ databases">
        <authorList>
            <person name="Tran Van P."/>
        </authorList>
    </citation>
    <scope>NUCLEOTIDE SEQUENCE</scope>
</reference>
<keyword evidence="1" id="KW-0175">Coiled coil</keyword>
<protein>
    <submittedName>
        <fullName evidence="2">Uncharacterized protein</fullName>
    </submittedName>
</protein>
<gene>
    <name evidence="2" type="ORF">TSIB3V08_LOCUS12817</name>
</gene>